<dbReference type="Pfam" id="PF07790">
    <property type="entry name" value="Pilin_N"/>
    <property type="match status" value="1"/>
</dbReference>
<organism evidence="3 4">
    <name type="scientific">Halopelagius inordinatus</name>
    <dbReference type="NCBI Taxonomy" id="553467"/>
    <lineage>
        <taxon>Archaea</taxon>
        <taxon>Methanobacteriati</taxon>
        <taxon>Methanobacteriota</taxon>
        <taxon>Stenosarchaea group</taxon>
        <taxon>Halobacteria</taxon>
        <taxon>Halobacteriales</taxon>
        <taxon>Haloferacaceae</taxon>
    </lineage>
</organism>
<gene>
    <name evidence="3" type="ORF">SAMN04488063_0408</name>
</gene>
<keyword evidence="1" id="KW-0472">Membrane</keyword>
<feature type="domain" description="Archaeal Type IV pilin N-terminal" evidence="2">
    <location>
        <begin position="4"/>
        <end position="85"/>
    </location>
</feature>
<name>A0A1I2LTF9_9EURY</name>
<proteinExistence type="predicted"/>
<dbReference type="AlphaFoldDB" id="A0A1I2LTF9"/>
<dbReference type="Proteomes" id="UP000198876">
    <property type="component" value="Unassembled WGS sequence"/>
</dbReference>
<dbReference type="STRING" id="553467.SAMN04488063_0408"/>
<dbReference type="OrthoDB" id="201989at2157"/>
<dbReference type="InterPro" id="IPR012859">
    <property type="entry name" value="Pilin_N_archaeal"/>
</dbReference>
<dbReference type="EMBL" id="FOOQ01000001">
    <property type="protein sequence ID" value="SFF81809.1"/>
    <property type="molecule type" value="Genomic_DNA"/>
</dbReference>
<evidence type="ECO:0000313" key="4">
    <source>
        <dbReference type="Proteomes" id="UP000198876"/>
    </source>
</evidence>
<keyword evidence="4" id="KW-1185">Reference proteome</keyword>
<keyword evidence="1" id="KW-1133">Transmembrane helix</keyword>
<accession>A0A1I2LTF9</accession>
<feature type="transmembrane region" description="Helical" evidence="1">
    <location>
        <begin position="12"/>
        <end position="34"/>
    </location>
</feature>
<keyword evidence="1" id="KW-0812">Transmembrane</keyword>
<dbReference type="RefSeq" id="WP_092887690.1">
    <property type="nucleotide sequence ID" value="NZ_FOOQ01000001.1"/>
</dbReference>
<evidence type="ECO:0000313" key="3">
    <source>
        <dbReference type="EMBL" id="SFF81809.1"/>
    </source>
</evidence>
<dbReference type="NCBIfam" id="TIGR02537">
    <property type="entry name" value="arch_flag_Nterm"/>
    <property type="match status" value="1"/>
</dbReference>
<evidence type="ECO:0000259" key="2">
    <source>
        <dbReference type="Pfam" id="PF07790"/>
    </source>
</evidence>
<evidence type="ECO:0000256" key="1">
    <source>
        <dbReference type="SAM" id="Phobius"/>
    </source>
</evidence>
<protein>
    <recommendedName>
        <fullName evidence="2">Archaeal Type IV pilin N-terminal domain-containing protein</fullName>
    </recommendedName>
</protein>
<sequence>MSARALSPVVGVVVLVGLTVAVAAVVGAGAVAFAPEDAATDRSRGQPSAGVALSLTADGDTATLTHEAGRPLSVRRLRVRVEVDGTPLRHQPPVPFFSARGFRSGPTGPFNAASDGTWSVGERASFAVAGTNDPALEAGRTVTVTVYDGNRRVARLSAVADG</sequence>
<reference evidence="4" key="1">
    <citation type="submission" date="2016-10" db="EMBL/GenBank/DDBJ databases">
        <authorList>
            <person name="Varghese N."/>
            <person name="Submissions S."/>
        </authorList>
    </citation>
    <scope>NUCLEOTIDE SEQUENCE [LARGE SCALE GENOMIC DNA]</scope>
    <source>
        <strain evidence="4">CGMCC 1.7739</strain>
    </source>
</reference>
<dbReference type="InterPro" id="IPR013373">
    <property type="entry name" value="Flagellin/pilin_N_arc"/>
</dbReference>